<evidence type="ECO:0000313" key="1">
    <source>
        <dbReference type="EMBL" id="GGJ25687.1"/>
    </source>
</evidence>
<organism evidence="1 2">
    <name type="scientific">Neoroseomonas lacus</name>
    <dbReference type="NCBI Taxonomy" id="287609"/>
    <lineage>
        <taxon>Bacteria</taxon>
        <taxon>Pseudomonadati</taxon>
        <taxon>Pseudomonadota</taxon>
        <taxon>Alphaproteobacteria</taxon>
        <taxon>Acetobacterales</taxon>
        <taxon>Acetobacteraceae</taxon>
        <taxon>Neoroseomonas</taxon>
    </lineage>
</organism>
<dbReference type="RefSeq" id="WP_188969223.1">
    <property type="nucleotide sequence ID" value="NZ_BMKW01000009.1"/>
</dbReference>
<dbReference type="Pfam" id="PF06080">
    <property type="entry name" value="DUF938"/>
    <property type="match status" value="1"/>
</dbReference>
<gene>
    <name evidence="1" type="ORF">GCM10011320_36300</name>
</gene>
<accession>A0A917KT22</accession>
<name>A0A917KT22_9PROT</name>
<proteinExistence type="predicted"/>
<dbReference type="Proteomes" id="UP000661507">
    <property type="component" value="Unassembled WGS sequence"/>
</dbReference>
<dbReference type="AlphaFoldDB" id="A0A917KT22"/>
<reference evidence="1" key="1">
    <citation type="journal article" date="2014" name="Int. J. Syst. Evol. Microbiol.">
        <title>Complete genome sequence of Corynebacterium casei LMG S-19264T (=DSM 44701T), isolated from a smear-ripened cheese.</title>
        <authorList>
            <consortium name="US DOE Joint Genome Institute (JGI-PGF)"/>
            <person name="Walter F."/>
            <person name="Albersmeier A."/>
            <person name="Kalinowski J."/>
            <person name="Ruckert C."/>
        </authorList>
    </citation>
    <scope>NUCLEOTIDE SEQUENCE</scope>
    <source>
        <strain evidence="1">CGMCC 1.3617</strain>
    </source>
</reference>
<dbReference type="GO" id="GO:0008168">
    <property type="term" value="F:methyltransferase activity"/>
    <property type="evidence" value="ECO:0007669"/>
    <property type="project" value="UniProtKB-KW"/>
</dbReference>
<keyword evidence="1" id="KW-0808">Transferase</keyword>
<reference evidence="1" key="2">
    <citation type="submission" date="2020-09" db="EMBL/GenBank/DDBJ databases">
        <authorList>
            <person name="Sun Q."/>
            <person name="Zhou Y."/>
        </authorList>
    </citation>
    <scope>NUCLEOTIDE SEQUENCE</scope>
    <source>
        <strain evidence="1">CGMCC 1.3617</strain>
    </source>
</reference>
<comment type="caution">
    <text evidence="1">The sequence shown here is derived from an EMBL/GenBank/DDBJ whole genome shotgun (WGS) entry which is preliminary data.</text>
</comment>
<evidence type="ECO:0000313" key="2">
    <source>
        <dbReference type="Proteomes" id="UP000661507"/>
    </source>
</evidence>
<dbReference type="SUPFAM" id="SSF53335">
    <property type="entry name" value="S-adenosyl-L-methionine-dependent methyltransferases"/>
    <property type="match status" value="1"/>
</dbReference>
<keyword evidence="1" id="KW-0489">Methyltransferase</keyword>
<protein>
    <submittedName>
        <fullName evidence="1">SAM-dependent methyltransferase</fullName>
    </submittedName>
</protein>
<dbReference type="EMBL" id="BMKW01000009">
    <property type="protein sequence ID" value="GGJ25687.1"/>
    <property type="molecule type" value="Genomic_DNA"/>
</dbReference>
<sequence>MTAPDPRRFAPAVARNRDPLLAAIRPLLPEAGLVLEIASGSGEHAVHFAAAMPGLTFQPSDPQPEARASIDAWVAASGLANIRPAMALDAATPGWPIATADAVVCINMIHIAPWSATEGLLRGAAAVLPPGAPLILYGPFRRGGVHTASSNAAFDDDLRARDPAWGVRDLETVAALAAACGFGPPTVIEMPANNLTVAFGRG</sequence>
<dbReference type="PANTHER" id="PTHR20974:SF0">
    <property type="entry name" value="UPF0585 PROTEIN CG18661"/>
    <property type="match status" value="1"/>
</dbReference>
<dbReference type="Gene3D" id="3.40.50.150">
    <property type="entry name" value="Vaccinia Virus protein VP39"/>
    <property type="match status" value="1"/>
</dbReference>
<dbReference type="InterPro" id="IPR029063">
    <property type="entry name" value="SAM-dependent_MTases_sf"/>
</dbReference>
<keyword evidence="2" id="KW-1185">Reference proteome</keyword>
<dbReference type="InterPro" id="IPR010342">
    <property type="entry name" value="DUF938"/>
</dbReference>
<dbReference type="GO" id="GO:0032259">
    <property type="term" value="P:methylation"/>
    <property type="evidence" value="ECO:0007669"/>
    <property type="project" value="UniProtKB-KW"/>
</dbReference>
<dbReference type="PANTHER" id="PTHR20974">
    <property type="entry name" value="UPF0585 PROTEIN CG18661"/>
    <property type="match status" value="1"/>
</dbReference>